<keyword evidence="1" id="KW-0472">Membrane</keyword>
<dbReference type="WBParaSite" id="ACRNAN_scaffold23928.g6736.t1">
    <property type="protein sequence ID" value="ACRNAN_scaffold23928.g6736.t1"/>
    <property type="gene ID" value="ACRNAN_scaffold23928.g6736"/>
</dbReference>
<keyword evidence="2" id="KW-1185">Reference proteome</keyword>
<evidence type="ECO:0000256" key="1">
    <source>
        <dbReference type="SAM" id="Phobius"/>
    </source>
</evidence>
<keyword evidence="1" id="KW-1133">Transmembrane helix</keyword>
<evidence type="ECO:0000313" key="2">
    <source>
        <dbReference type="Proteomes" id="UP000887540"/>
    </source>
</evidence>
<feature type="transmembrane region" description="Helical" evidence="1">
    <location>
        <begin position="120"/>
        <end position="141"/>
    </location>
</feature>
<dbReference type="Proteomes" id="UP000887540">
    <property type="component" value="Unplaced"/>
</dbReference>
<evidence type="ECO:0000313" key="3">
    <source>
        <dbReference type="WBParaSite" id="ACRNAN_scaffold23928.g6736.t1"/>
    </source>
</evidence>
<sequence>MSGPLRKLIGPASKRMKEYLDAVEDEKASYGVVLDQLDHVKNLENVNRALQKAIGLLWKEGSGKPEKCPGVNATEVLANGLVEVSPCKPCVDCTNIATSENFPNSTKAIHMNECDCVSSAWYICGFVAQIAVTLFGILVYCHYERRYFQEYYISQRGRHNKSTEIKSIIKANPTSSV</sequence>
<protein>
    <submittedName>
        <fullName evidence="3">Uncharacterized protein</fullName>
    </submittedName>
</protein>
<keyword evidence="1" id="KW-0812">Transmembrane</keyword>
<dbReference type="AlphaFoldDB" id="A0A914DG36"/>
<proteinExistence type="predicted"/>
<organism evidence="2 3">
    <name type="scientific">Acrobeloides nanus</name>
    <dbReference type="NCBI Taxonomy" id="290746"/>
    <lineage>
        <taxon>Eukaryota</taxon>
        <taxon>Metazoa</taxon>
        <taxon>Ecdysozoa</taxon>
        <taxon>Nematoda</taxon>
        <taxon>Chromadorea</taxon>
        <taxon>Rhabditida</taxon>
        <taxon>Tylenchina</taxon>
        <taxon>Cephalobomorpha</taxon>
        <taxon>Cephaloboidea</taxon>
        <taxon>Cephalobidae</taxon>
        <taxon>Acrobeloides</taxon>
    </lineage>
</organism>
<reference evidence="3" key="1">
    <citation type="submission" date="2022-11" db="UniProtKB">
        <authorList>
            <consortium name="WormBaseParasite"/>
        </authorList>
    </citation>
    <scope>IDENTIFICATION</scope>
</reference>
<accession>A0A914DG36</accession>
<name>A0A914DG36_9BILA</name>